<dbReference type="PROSITE" id="PS00830">
    <property type="entry name" value="GREAB_2"/>
    <property type="match status" value="1"/>
</dbReference>
<dbReference type="Gene3D" id="1.10.287.180">
    <property type="entry name" value="Transcription elongation factor, GreA/GreB, N-terminal domain"/>
    <property type="match status" value="1"/>
</dbReference>
<comment type="caution">
    <text evidence="10">The sequence shown here is derived from an EMBL/GenBank/DDBJ whole genome shotgun (WGS) entry which is preliminary data.</text>
</comment>
<evidence type="ECO:0000256" key="4">
    <source>
        <dbReference type="ARBA" id="ARBA00023125"/>
    </source>
</evidence>
<evidence type="ECO:0000256" key="7">
    <source>
        <dbReference type="SAM" id="Coils"/>
    </source>
</evidence>
<dbReference type="PANTHER" id="PTHR30437:SF4">
    <property type="entry name" value="TRANSCRIPTION ELONGATION FACTOR GREA"/>
    <property type="match status" value="1"/>
</dbReference>
<evidence type="ECO:0000313" key="11">
    <source>
        <dbReference type="Proteomes" id="UP000177953"/>
    </source>
</evidence>
<dbReference type="InterPro" id="IPR023459">
    <property type="entry name" value="Tscrpt_elong_fac_GreA/B_fam"/>
</dbReference>
<dbReference type="GO" id="GO:0032784">
    <property type="term" value="P:regulation of DNA-templated transcription elongation"/>
    <property type="evidence" value="ECO:0007669"/>
    <property type="project" value="InterPro"/>
</dbReference>
<dbReference type="InterPro" id="IPR022691">
    <property type="entry name" value="Tscrpt_elong_fac_GreA/B_N"/>
</dbReference>
<dbReference type="GO" id="GO:0006354">
    <property type="term" value="P:DNA-templated transcription elongation"/>
    <property type="evidence" value="ECO:0007669"/>
    <property type="project" value="TreeGrafter"/>
</dbReference>
<name>A0A1F6MDW9_9BACT</name>
<gene>
    <name evidence="10" type="ORF">A2754_02030</name>
</gene>
<dbReference type="SUPFAM" id="SSF54534">
    <property type="entry name" value="FKBP-like"/>
    <property type="match status" value="1"/>
</dbReference>
<feature type="domain" description="Transcription elongation factor GreA/GreB C-terminal" evidence="8">
    <location>
        <begin position="80"/>
        <end position="151"/>
    </location>
</feature>
<dbReference type="Pfam" id="PF03449">
    <property type="entry name" value="GreA_GreB_N"/>
    <property type="match status" value="1"/>
</dbReference>
<evidence type="ECO:0000256" key="2">
    <source>
        <dbReference type="ARBA" id="ARBA00013729"/>
    </source>
</evidence>
<evidence type="ECO:0000259" key="8">
    <source>
        <dbReference type="Pfam" id="PF01272"/>
    </source>
</evidence>
<evidence type="ECO:0000256" key="1">
    <source>
        <dbReference type="ARBA" id="ARBA00008213"/>
    </source>
</evidence>
<evidence type="ECO:0000256" key="5">
    <source>
        <dbReference type="ARBA" id="ARBA00023163"/>
    </source>
</evidence>
<dbReference type="GO" id="GO:0070063">
    <property type="term" value="F:RNA polymerase binding"/>
    <property type="evidence" value="ECO:0007669"/>
    <property type="project" value="InterPro"/>
</dbReference>
<accession>A0A1F6MDW9</accession>
<evidence type="ECO:0000259" key="9">
    <source>
        <dbReference type="Pfam" id="PF03449"/>
    </source>
</evidence>
<organism evidence="10 11">
    <name type="scientific">Candidatus Magasanikbacteria bacterium RIFCSPHIGHO2_01_FULL_47_8</name>
    <dbReference type="NCBI Taxonomy" id="1798673"/>
    <lineage>
        <taxon>Bacteria</taxon>
        <taxon>Candidatus Magasanikiibacteriota</taxon>
    </lineage>
</organism>
<evidence type="ECO:0000256" key="3">
    <source>
        <dbReference type="ARBA" id="ARBA00023015"/>
    </source>
</evidence>
<dbReference type="InterPro" id="IPR001437">
    <property type="entry name" value="Tscrpt_elong_fac_GreA/B_C"/>
</dbReference>
<dbReference type="InterPro" id="IPR036953">
    <property type="entry name" value="GreA/GreB_C_sf"/>
</dbReference>
<dbReference type="GO" id="GO:0003677">
    <property type="term" value="F:DNA binding"/>
    <property type="evidence" value="ECO:0007669"/>
    <property type="project" value="UniProtKB-KW"/>
</dbReference>
<dbReference type="Proteomes" id="UP000177953">
    <property type="component" value="Unassembled WGS sequence"/>
</dbReference>
<keyword evidence="5" id="KW-0804">Transcription</keyword>
<comment type="similarity">
    <text evidence="1">Belongs to the GreA/GreB family.</text>
</comment>
<reference evidence="10 11" key="1">
    <citation type="journal article" date="2016" name="Nat. Commun.">
        <title>Thousands of microbial genomes shed light on interconnected biogeochemical processes in an aquifer system.</title>
        <authorList>
            <person name="Anantharaman K."/>
            <person name="Brown C.T."/>
            <person name="Hug L.A."/>
            <person name="Sharon I."/>
            <person name="Castelle C.J."/>
            <person name="Probst A.J."/>
            <person name="Thomas B.C."/>
            <person name="Singh A."/>
            <person name="Wilkins M.J."/>
            <person name="Karaoz U."/>
            <person name="Brodie E.L."/>
            <person name="Williams K.H."/>
            <person name="Hubbard S.S."/>
            <person name="Banfield J.F."/>
        </authorList>
    </citation>
    <scope>NUCLEOTIDE SEQUENCE [LARGE SCALE GENOMIC DNA]</scope>
</reference>
<evidence type="ECO:0000256" key="6">
    <source>
        <dbReference type="ARBA" id="ARBA00030776"/>
    </source>
</evidence>
<dbReference type="EMBL" id="MFPU01000022">
    <property type="protein sequence ID" value="OGH69815.1"/>
    <property type="molecule type" value="Genomic_DNA"/>
</dbReference>
<dbReference type="InterPro" id="IPR036805">
    <property type="entry name" value="Tscrpt_elong_fac_GreA/B_N_sf"/>
</dbReference>
<feature type="domain" description="Transcription elongation factor GreA/GreB N-terminal" evidence="9">
    <location>
        <begin position="6"/>
        <end position="74"/>
    </location>
</feature>
<protein>
    <recommendedName>
        <fullName evidence="2">Transcription elongation factor GreA</fullName>
    </recommendedName>
    <alternativeName>
        <fullName evidence="6">Transcript cleavage factor GreA</fullName>
    </alternativeName>
</protein>
<keyword evidence="7" id="KW-0175">Coiled coil</keyword>
<dbReference type="InterPro" id="IPR018151">
    <property type="entry name" value="TF_GreA/GreB_CS"/>
</dbReference>
<dbReference type="AlphaFoldDB" id="A0A1F6MDW9"/>
<feature type="coiled-coil region" evidence="7">
    <location>
        <begin position="12"/>
        <end position="75"/>
    </location>
</feature>
<proteinExistence type="inferred from homology"/>
<dbReference type="PIRSF" id="PIRSF006092">
    <property type="entry name" value="GreA_GreB"/>
    <property type="match status" value="1"/>
</dbReference>
<keyword evidence="3" id="KW-0805">Transcription regulation</keyword>
<dbReference type="Gene3D" id="3.10.50.30">
    <property type="entry name" value="Transcription elongation factor, GreA/GreB, C-terminal domain"/>
    <property type="match status" value="1"/>
</dbReference>
<dbReference type="FunFam" id="1.10.287.180:FF:000001">
    <property type="entry name" value="Transcription elongation factor GreA"/>
    <property type="match status" value="1"/>
</dbReference>
<dbReference type="SUPFAM" id="SSF46557">
    <property type="entry name" value="GreA transcript cleavage protein, N-terminal domain"/>
    <property type="match status" value="1"/>
</dbReference>
<dbReference type="PANTHER" id="PTHR30437">
    <property type="entry name" value="TRANSCRIPTION ELONGATION FACTOR GREA"/>
    <property type="match status" value="1"/>
</dbReference>
<keyword evidence="4" id="KW-0238">DNA-binding</keyword>
<dbReference type="Pfam" id="PF01272">
    <property type="entry name" value="GreA_GreB"/>
    <property type="match status" value="1"/>
</dbReference>
<sequence>MKNDPLLTKGKFEELKNKLEKLRNSRPKQAEEVARLAELGDFSENVAYQYAKGRLRGINQSILNLEKQLQEAEIINPEKQTNSVQIGHRVTVVFDSKQKTYEILGSSETDPQKGVISYNSPIGGALVGRKVGDVVTVKLANKEVEYKIIKIQ</sequence>
<evidence type="ECO:0000313" key="10">
    <source>
        <dbReference type="EMBL" id="OGH69815.1"/>
    </source>
</evidence>